<evidence type="ECO:0000313" key="3">
    <source>
        <dbReference type="EMBL" id="BAU23235.1"/>
    </source>
</evidence>
<proteinExistence type="inferred from homology"/>
<protein>
    <submittedName>
        <fullName evidence="3">Twitching motility protein</fullName>
    </submittedName>
</protein>
<dbReference type="Gene3D" id="3.30.450.90">
    <property type="match status" value="1"/>
</dbReference>
<dbReference type="Gene3D" id="3.40.50.300">
    <property type="entry name" value="P-loop containing nucleotide triphosphate hydrolases"/>
    <property type="match status" value="1"/>
</dbReference>
<sequence>MAKLDPFFKLMVDTGASDLHLSVGNPPLIRLHGDLQRIKYKNLNEDELREMLYEIAPEEIIKRFEEEGEVDFGLELPGLARFRVNYYKERRGIAAAFRIIPTKVKTVEELGLPQILNKLALLPKGLILVTGPTGSGKSTTLAAVIDYANRMRYDHIITIEDPIEFVHESKNCLVNQRELGTHTKSFANALRAALREDPDIILVGEMRDRETIALAIEATLTGHVVFSTLHTISAAQTINRIIDVFPADEQAQIRTTLSEAIRAVISQTMFKRVDRPGRIVATEILIATPAVRNLIREGKIHQIPSMIQTGKKYGMMSLDDVIMDYLNRNIISPEEAFIKAIDKTRFINFVQNKEAIDFTELPG</sequence>
<dbReference type="PATRIC" id="fig|1653476.3.peg.879"/>
<dbReference type="PANTHER" id="PTHR30486:SF6">
    <property type="entry name" value="TYPE IV PILUS RETRACTATION ATPASE PILT"/>
    <property type="match status" value="1"/>
</dbReference>
<dbReference type="InterPro" id="IPR050921">
    <property type="entry name" value="T4SS_GSP_E_ATPase"/>
</dbReference>
<dbReference type="GO" id="GO:0005524">
    <property type="term" value="F:ATP binding"/>
    <property type="evidence" value="ECO:0007669"/>
    <property type="project" value="InterPro"/>
</dbReference>
<dbReference type="InterPro" id="IPR003593">
    <property type="entry name" value="AAA+_ATPase"/>
</dbReference>
<dbReference type="PROSITE" id="PS00662">
    <property type="entry name" value="T2SP_E"/>
    <property type="match status" value="1"/>
</dbReference>
<evidence type="ECO:0000313" key="4">
    <source>
        <dbReference type="Proteomes" id="UP000068196"/>
    </source>
</evidence>
<organism evidence="3 4">
    <name type="scientific">Caldimicrobium thiodismutans</name>
    <dbReference type="NCBI Taxonomy" id="1653476"/>
    <lineage>
        <taxon>Bacteria</taxon>
        <taxon>Pseudomonadati</taxon>
        <taxon>Thermodesulfobacteriota</taxon>
        <taxon>Thermodesulfobacteria</taxon>
        <taxon>Thermodesulfobacteriales</taxon>
        <taxon>Thermodesulfobacteriaceae</taxon>
        <taxon>Caldimicrobium</taxon>
    </lineage>
</organism>
<dbReference type="STRING" id="1653476.THC_0848"/>
<dbReference type="InterPro" id="IPR001482">
    <property type="entry name" value="T2SS/T4SS_dom"/>
</dbReference>
<comment type="similarity">
    <text evidence="1">Belongs to the GSP E family.</text>
</comment>
<evidence type="ECO:0000256" key="1">
    <source>
        <dbReference type="ARBA" id="ARBA00006611"/>
    </source>
</evidence>
<dbReference type="CDD" id="cd01131">
    <property type="entry name" value="PilT"/>
    <property type="match status" value="1"/>
</dbReference>
<dbReference type="AlphaFoldDB" id="A0A0U5AGV5"/>
<reference evidence="3 4" key="1">
    <citation type="journal article" date="2016" name="Int. J. Syst. Evol. Microbiol.">
        <title>Caldimicrobium thiodismutans sp. nov., a sulfur-disproportionating bacterium isolated from a hot spring, and emended description of the genus Caldimicrobium.</title>
        <authorList>
            <person name="Kojima H."/>
            <person name="Umezawa K."/>
            <person name="Fukui M."/>
        </authorList>
    </citation>
    <scope>NUCLEOTIDE SEQUENCE [LARGE SCALE GENOMIC DNA]</scope>
    <source>
        <strain evidence="3 4">TF1</strain>
    </source>
</reference>
<dbReference type="InterPro" id="IPR006321">
    <property type="entry name" value="PilT/PilU"/>
</dbReference>
<dbReference type="NCBIfam" id="TIGR01420">
    <property type="entry name" value="pilT_fam"/>
    <property type="match status" value="1"/>
</dbReference>
<dbReference type="KEGG" id="cthi:THC_0848"/>
<dbReference type="SMART" id="SM00382">
    <property type="entry name" value="AAA"/>
    <property type="match status" value="1"/>
</dbReference>
<dbReference type="RefSeq" id="WP_068513782.1">
    <property type="nucleotide sequence ID" value="NZ_AP014945.1"/>
</dbReference>
<feature type="domain" description="Bacterial type II secretion system protein E" evidence="2">
    <location>
        <begin position="194"/>
        <end position="208"/>
    </location>
</feature>
<dbReference type="InterPro" id="IPR027417">
    <property type="entry name" value="P-loop_NTPase"/>
</dbReference>
<name>A0A0U5AGV5_9BACT</name>
<dbReference type="SUPFAM" id="SSF52540">
    <property type="entry name" value="P-loop containing nucleoside triphosphate hydrolases"/>
    <property type="match status" value="1"/>
</dbReference>
<accession>A0A0U5AGV5</accession>
<keyword evidence="4" id="KW-1185">Reference proteome</keyword>
<evidence type="ECO:0000259" key="2">
    <source>
        <dbReference type="PROSITE" id="PS00662"/>
    </source>
</evidence>
<dbReference type="OrthoDB" id="9805147at2"/>
<dbReference type="PANTHER" id="PTHR30486">
    <property type="entry name" value="TWITCHING MOTILITY PROTEIN PILT"/>
    <property type="match status" value="1"/>
</dbReference>
<dbReference type="EMBL" id="AP014945">
    <property type="protein sequence ID" value="BAU23235.1"/>
    <property type="molecule type" value="Genomic_DNA"/>
</dbReference>
<dbReference type="GO" id="GO:0016887">
    <property type="term" value="F:ATP hydrolysis activity"/>
    <property type="evidence" value="ECO:0007669"/>
    <property type="project" value="InterPro"/>
</dbReference>
<dbReference type="Proteomes" id="UP000068196">
    <property type="component" value="Chromosome"/>
</dbReference>
<gene>
    <name evidence="3" type="ORF">THC_0848</name>
</gene>
<dbReference type="Pfam" id="PF00437">
    <property type="entry name" value="T2SSE"/>
    <property type="match status" value="1"/>
</dbReference>
<reference evidence="4" key="2">
    <citation type="journal article" date="2016" name="Int. J. Syst. Evol. Microbiol.">
        <title>Caldimicrobium thiodismutans sp. nov., a sulfur-disproportionating bacterium isolated from a hot spring.</title>
        <authorList>
            <person name="Kojima H."/>
            <person name="Umezawa K."/>
            <person name="Fukui M."/>
        </authorList>
    </citation>
    <scope>NUCLEOTIDE SEQUENCE [LARGE SCALE GENOMIC DNA]</scope>
    <source>
        <strain evidence="4">TF1</strain>
    </source>
</reference>